<dbReference type="SUPFAM" id="SSF56176">
    <property type="entry name" value="FAD-binding/transporter-associated domain-like"/>
    <property type="match status" value="1"/>
</dbReference>
<keyword evidence="7" id="KW-1185">Reference proteome</keyword>
<dbReference type="InterPro" id="IPR016171">
    <property type="entry name" value="Vanillyl_alc_oxidase_C-sub2"/>
</dbReference>
<protein>
    <recommendedName>
        <fullName evidence="4">FAD-binding PCMH-type domain-containing protein</fullName>
    </recommendedName>
</protein>
<evidence type="ECO:0000256" key="3">
    <source>
        <dbReference type="ARBA" id="ARBA00023002"/>
    </source>
</evidence>
<dbReference type="Gene3D" id="3.30.70.2530">
    <property type="match status" value="1"/>
</dbReference>
<dbReference type="GO" id="GO:0003885">
    <property type="term" value="F:D-arabinono-1,4-lactone oxidase activity"/>
    <property type="evidence" value="ECO:0007669"/>
    <property type="project" value="InterPro"/>
</dbReference>
<dbReference type="OrthoDB" id="1875971at2759"/>
<reference evidence="5 7" key="2">
    <citation type="journal article" date="2018" name="Plant J.">
        <title>The Physcomitrella patens chromosome-scale assembly reveals moss genome structure and evolution.</title>
        <authorList>
            <person name="Lang D."/>
            <person name="Ullrich K.K."/>
            <person name="Murat F."/>
            <person name="Fuchs J."/>
            <person name="Jenkins J."/>
            <person name="Haas F.B."/>
            <person name="Piednoel M."/>
            <person name="Gundlach H."/>
            <person name="Van Bel M."/>
            <person name="Meyberg R."/>
            <person name="Vives C."/>
            <person name="Morata J."/>
            <person name="Symeonidi A."/>
            <person name="Hiss M."/>
            <person name="Muchero W."/>
            <person name="Kamisugi Y."/>
            <person name="Saleh O."/>
            <person name="Blanc G."/>
            <person name="Decker E.L."/>
            <person name="van Gessel N."/>
            <person name="Grimwood J."/>
            <person name="Hayes R.D."/>
            <person name="Graham S.W."/>
            <person name="Gunter L.E."/>
            <person name="McDaniel S.F."/>
            <person name="Hoernstein S.N.W."/>
            <person name="Larsson A."/>
            <person name="Li F.W."/>
            <person name="Perroud P.F."/>
            <person name="Phillips J."/>
            <person name="Ranjan P."/>
            <person name="Rokshar D.S."/>
            <person name="Rothfels C.J."/>
            <person name="Schneider L."/>
            <person name="Shu S."/>
            <person name="Stevenson D.W."/>
            <person name="Thummler F."/>
            <person name="Tillich M."/>
            <person name="Villarreal Aguilar J.C."/>
            <person name="Widiez T."/>
            <person name="Wong G.K."/>
            <person name="Wymore A."/>
            <person name="Zhang Y."/>
            <person name="Zimmer A.D."/>
            <person name="Quatrano R.S."/>
            <person name="Mayer K.F.X."/>
            <person name="Goodstein D."/>
            <person name="Casacuberta J.M."/>
            <person name="Vandepoele K."/>
            <person name="Reski R."/>
            <person name="Cuming A.C."/>
            <person name="Tuskan G.A."/>
            <person name="Maumus F."/>
            <person name="Salse J."/>
            <person name="Schmutz J."/>
            <person name="Rensing S.A."/>
        </authorList>
    </citation>
    <scope>NUCLEOTIDE SEQUENCE [LARGE SCALE GENOMIC DNA]</scope>
    <source>
        <strain evidence="6 7">cv. Gransden 2004</strain>
    </source>
</reference>
<dbReference type="Gene3D" id="3.30.465.10">
    <property type="match status" value="1"/>
</dbReference>
<dbReference type="PANTHER" id="PTHR43762:SF1">
    <property type="entry name" value="D-ARABINONO-1,4-LACTONE OXIDASE"/>
    <property type="match status" value="1"/>
</dbReference>
<name>A9T955_PHYPA</name>
<dbReference type="Gramene" id="Pp3c20_3450V3.1">
    <property type="protein sequence ID" value="PAC:32946958.CDS.1"/>
    <property type="gene ID" value="Pp3c20_3450"/>
</dbReference>
<dbReference type="RefSeq" id="XP_024357772.1">
    <property type="nucleotide sequence ID" value="XM_024502004.2"/>
</dbReference>
<organism evidence="5">
    <name type="scientific">Physcomitrium patens</name>
    <name type="common">Spreading-leaved earth moss</name>
    <name type="synonym">Physcomitrella patens</name>
    <dbReference type="NCBI Taxonomy" id="3218"/>
    <lineage>
        <taxon>Eukaryota</taxon>
        <taxon>Viridiplantae</taxon>
        <taxon>Streptophyta</taxon>
        <taxon>Embryophyta</taxon>
        <taxon>Bryophyta</taxon>
        <taxon>Bryophytina</taxon>
        <taxon>Bryopsida</taxon>
        <taxon>Funariidae</taxon>
        <taxon>Funariales</taxon>
        <taxon>Funariaceae</taxon>
        <taxon>Physcomitrium</taxon>
    </lineage>
</organism>
<comment type="cofactor">
    <cofactor evidence="1">
        <name>FAD</name>
        <dbReference type="ChEBI" id="CHEBI:57692"/>
    </cofactor>
</comment>
<dbReference type="Gene3D" id="1.10.45.10">
    <property type="entry name" value="Vanillyl-alcohol Oxidase, Chain A, domain 4"/>
    <property type="match status" value="1"/>
</dbReference>
<keyword evidence="3" id="KW-0560">Oxidoreductase</keyword>
<dbReference type="AlphaFoldDB" id="A9T955"/>
<dbReference type="PIRSF" id="PIRSF000136">
    <property type="entry name" value="LGO_GLO"/>
    <property type="match status" value="1"/>
</dbReference>
<dbReference type="Gene3D" id="3.30.43.10">
    <property type="entry name" value="Uridine Diphospho-n-acetylenolpyruvylglucosamine Reductase, domain 2"/>
    <property type="match status" value="1"/>
</dbReference>
<feature type="domain" description="FAD-binding PCMH-type" evidence="4">
    <location>
        <begin position="29"/>
        <end position="195"/>
    </location>
</feature>
<dbReference type="GO" id="GO:0080049">
    <property type="term" value="F:L-gulono-1,4-lactone dehydrogenase activity"/>
    <property type="evidence" value="ECO:0000318"/>
    <property type="project" value="GO_Central"/>
</dbReference>
<dbReference type="STRING" id="3218.A9T955"/>
<dbReference type="Pfam" id="PF01565">
    <property type="entry name" value="FAD_binding_4"/>
    <property type="match status" value="1"/>
</dbReference>
<reference evidence="5 7" key="1">
    <citation type="journal article" date="2008" name="Science">
        <title>The Physcomitrella genome reveals evolutionary insights into the conquest of land by plants.</title>
        <authorList>
            <person name="Rensing S."/>
            <person name="Lang D."/>
            <person name="Zimmer A."/>
            <person name="Terry A."/>
            <person name="Salamov A."/>
            <person name="Shapiro H."/>
            <person name="Nishiyama T."/>
            <person name="Perroud P.-F."/>
            <person name="Lindquist E."/>
            <person name="Kamisugi Y."/>
            <person name="Tanahashi T."/>
            <person name="Sakakibara K."/>
            <person name="Fujita T."/>
            <person name="Oishi K."/>
            <person name="Shin-I T."/>
            <person name="Kuroki Y."/>
            <person name="Toyoda A."/>
            <person name="Suzuki Y."/>
            <person name="Hashimoto A."/>
            <person name="Yamaguchi K."/>
            <person name="Sugano A."/>
            <person name="Kohara Y."/>
            <person name="Fujiyama A."/>
            <person name="Anterola A."/>
            <person name="Aoki S."/>
            <person name="Ashton N."/>
            <person name="Barbazuk W.B."/>
            <person name="Barker E."/>
            <person name="Bennetzen J."/>
            <person name="Bezanilla M."/>
            <person name="Blankenship R."/>
            <person name="Cho S.H."/>
            <person name="Dutcher S."/>
            <person name="Estelle M."/>
            <person name="Fawcett J.A."/>
            <person name="Gundlach H."/>
            <person name="Hanada K."/>
            <person name="Heyl A."/>
            <person name="Hicks K.A."/>
            <person name="Hugh J."/>
            <person name="Lohr M."/>
            <person name="Mayer K."/>
            <person name="Melkozernov A."/>
            <person name="Murata T."/>
            <person name="Nelson D."/>
            <person name="Pils B."/>
            <person name="Prigge M."/>
            <person name="Reiss B."/>
            <person name="Renner T."/>
            <person name="Rombauts S."/>
            <person name="Rushton P."/>
            <person name="Sanderfoot A."/>
            <person name="Schween G."/>
            <person name="Shiu S.-H."/>
            <person name="Stueber K."/>
            <person name="Theodoulou F.L."/>
            <person name="Tu H."/>
            <person name="Van de Peer Y."/>
            <person name="Verrier P.J."/>
            <person name="Waters E."/>
            <person name="Wood A."/>
            <person name="Yang L."/>
            <person name="Cove D."/>
            <person name="Cuming A."/>
            <person name="Hasebe M."/>
            <person name="Lucas S."/>
            <person name="Mishler D.B."/>
            <person name="Reski R."/>
            <person name="Grigoriev I."/>
            <person name="Quatrano R.S."/>
            <person name="Boore J.L."/>
        </authorList>
    </citation>
    <scope>NUCLEOTIDE SEQUENCE [LARGE SCALE GENOMIC DNA]</scope>
    <source>
        <strain evidence="6 7">cv. Gransden 2004</strain>
    </source>
</reference>
<dbReference type="InterPro" id="IPR010031">
    <property type="entry name" value="FAD_lactone_oxidase-like"/>
</dbReference>
<evidence type="ECO:0000313" key="7">
    <source>
        <dbReference type="Proteomes" id="UP000006727"/>
    </source>
</evidence>
<evidence type="ECO:0000256" key="2">
    <source>
        <dbReference type="ARBA" id="ARBA00005147"/>
    </source>
</evidence>
<dbReference type="EnsemblPlants" id="Pp3c20_3450V3.1">
    <property type="protein sequence ID" value="PAC:32946958.CDS.1"/>
    <property type="gene ID" value="Pp3c20_3450"/>
</dbReference>
<dbReference type="Pfam" id="PF04030">
    <property type="entry name" value="ALO"/>
    <property type="match status" value="1"/>
</dbReference>
<dbReference type="InterPro" id="IPR036318">
    <property type="entry name" value="FAD-bd_PCMH-like_sf"/>
</dbReference>
<proteinExistence type="predicted"/>
<dbReference type="HOGENOM" id="CLU_003896_4_2_1"/>
<comment type="pathway">
    <text evidence="2">Cofactor biosynthesis; L-ascorbate biosynthesis.</text>
</comment>
<gene>
    <name evidence="6" type="primary">LOC112273346</name>
    <name evidence="5" type="ORF">PHYPA_024663</name>
</gene>
<dbReference type="GO" id="GO:0019853">
    <property type="term" value="P:L-ascorbic acid biosynthetic process"/>
    <property type="evidence" value="ECO:0007669"/>
    <property type="project" value="UniProtKB-UniPathway"/>
</dbReference>
<dbReference type="GeneID" id="112273346"/>
<dbReference type="OMA" id="FGVPGPW"/>
<dbReference type="PaxDb" id="3218-PP1S187_19V6.2"/>
<dbReference type="InterPro" id="IPR016169">
    <property type="entry name" value="FAD-bd_PCMH_sub2"/>
</dbReference>
<dbReference type="EnsemblPlants" id="Pp3c20_3450V3.2">
    <property type="protein sequence ID" value="PAC:32946959.CDS.1"/>
    <property type="gene ID" value="Pp3c20_3450"/>
</dbReference>
<reference evidence="6" key="3">
    <citation type="submission" date="2020-12" db="UniProtKB">
        <authorList>
            <consortium name="EnsemblPlants"/>
        </authorList>
    </citation>
    <scope>IDENTIFICATION</scope>
</reference>
<dbReference type="InterPro" id="IPR007173">
    <property type="entry name" value="ALO_C"/>
</dbReference>
<evidence type="ECO:0000256" key="1">
    <source>
        <dbReference type="ARBA" id="ARBA00001974"/>
    </source>
</evidence>
<dbReference type="Gramene" id="Pp3c20_3450V3.2">
    <property type="protein sequence ID" value="PAC:32946959.CDS.1"/>
    <property type="gene ID" value="Pp3c20_3450"/>
</dbReference>
<dbReference type="eggNOG" id="KOG4730">
    <property type="taxonomic scope" value="Eukaryota"/>
</dbReference>
<evidence type="ECO:0000259" key="4">
    <source>
        <dbReference type="PROSITE" id="PS51387"/>
    </source>
</evidence>
<dbReference type="EMBL" id="ABEU02000020">
    <property type="protein sequence ID" value="PNR32721.1"/>
    <property type="molecule type" value="Genomic_DNA"/>
</dbReference>
<dbReference type="UniPathway" id="UPA00132"/>
<dbReference type="GO" id="GO:0071949">
    <property type="term" value="F:FAD binding"/>
    <property type="evidence" value="ECO:0007669"/>
    <property type="project" value="InterPro"/>
</dbReference>
<evidence type="ECO:0000313" key="5">
    <source>
        <dbReference type="EMBL" id="PNR32721.1"/>
    </source>
</evidence>
<dbReference type="PANTHER" id="PTHR43762">
    <property type="entry name" value="L-GULONOLACTONE OXIDASE"/>
    <property type="match status" value="1"/>
</dbReference>
<dbReference type="InterPro" id="IPR016166">
    <property type="entry name" value="FAD-bd_PCMH"/>
</dbReference>
<dbReference type="GO" id="GO:0016020">
    <property type="term" value="C:membrane"/>
    <property type="evidence" value="ECO:0007669"/>
    <property type="project" value="InterPro"/>
</dbReference>
<dbReference type="InterPro" id="IPR006094">
    <property type="entry name" value="Oxid_FAD_bind_N"/>
</dbReference>
<dbReference type="PROSITE" id="PS51387">
    <property type="entry name" value="FAD_PCMH"/>
    <property type="match status" value="1"/>
</dbReference>
<evidence type="ECO:0000313" key="6">
    <source>
        <dbReference type="EnsemblPlants" id="PAC:32946958.CDS.1"/>
    </source>
</evidence>
<dbReference type="Proteomes" id="UP000006727">
    <property type="component" value="Chromosome 20"/>
</dbReference>
<dbReference type="Gene3D" id="3.30.70.2520">
    <property type="match status" value="1"/>
</dbReference>
<sequence>MVVVNNIEADILPARILKPNLQTNWAQNIVYGTNTLHEVISIEEIQALLQSQEKVTTAGTGHTFNFIADNLHSRLSLRSLHQVLHLDEATRTVVVDAGIKYGQLCSFLDSRGFALQNLASLTELSIAGAISTAAHGSGNKNGNLATSVSALEMVTGNGEIVKLSRQSDGEVFSGAVVGLGALGVITQITLDIHPAFTMRQFVYKDLPLAQVIDHFDAIMGSGYTVSLFTDWQDQRMYQMWLKVRVEDGQTFEAPHEFFGAKLLTENVNVVRGMAAERCTEQLGVPGPSYQRLPHFREGYLPGVGDELQSEYFMPRHHAAAAILSMERLRDQISPILFESEIRTIAADDLWMSTCYGRDSVAIHFCWKNDWPAVQRLLPIIESKLAPFDPRPHWGKLFAMSPALVQSKYEKLVDFVKLAAKYDPKGKFRNEFLNTNVFTNCNP</sequence>
<dbReference type="InterPro" id="IPR016167">
    <property type="entry name" value="FAD-bd_PCMH_sub1"/>
</dbReference>
<accession>A9T955</accession>
<dbReference type="RefSeq" id="XP_024357773.1">
    <property type="nucleotide sequence ID" value="XM_024502005.2"/>
</dbReference>